<evidence type="ECO:0000256" key="6">
    <source>
        <dbReference type="ARBA" id="ARBA00022679"/>
    </source>
</evidence>
<dbReference type="AlphaFoldDB" id="A0A6G1L2T0"/>
<organism evidence="11 12">
    <name type="scientific">Teratosphaeria nubilosa</name>
    <dbReference type="NCBI Taxonomy" id="161662"/>
    <lineage>
        <taxon>Eukaryota</taxon>
        <taxon>Fungi</taxon>
        <taxon>Dikarya</taxon>
        <taxon>Ascomycota</taxon>
        <taxon>Pezizomycotina</taxon>
        <taxon>Dothideomycetes</taxon>
        <taxon>Dothideomycetidae</taxon>
        <taxon>Mycosphaerellales</taxon>
        <taxon>Teratosphaeriaceae</taxon>
        <taxon>Teratosphaeria</taxon>
    </lineage>
</organism>
<dbReference type="Proteomes" id="UP000799436">
    <property type="component" value="Unassembled WGS sequence"/>
</dbReference>
<feature type="compositionally biased region" description="Acidic residues" evidence="10">
    <location>
        <begin position="9"/>
        <end position="18"/>
    </location>
</feature>
<evidence type="ECO:0000256" key="1">
    <source>
        <dbReference type="ARBA" id="ARBA00004123"/>
    </source>
</evidence>
<keyword evidence="7" id="KW-0949">S-adenosyl-L-methionine</keyword>
<keyword evidence="5" id="KW-0489">Methyltransferase</keyword>
<evidence type="ECO:0000256" key="9">
    <source>
        <dbReference type="ARBA" id="ARBA00038126"/>
    </source>
</evidence>
<comment type="similarity">
    <text evidence="9">Belongs to the methyltransferase superfamily. METTL18 family.</text>
</comment>
<accession>A0A6G1L2T0</accession>
<reference evidence="11" key="1">
    <citation type="journal article" date="2020" name="Stud. Mycol.">
        <title>101 Dothideomycetes genomes: a test case for predicting lifestyles and emergence of pathogens.</title>
        <authorList>
            <person name="Haridas S."/>
            <person name="Albert R."/>
            <person name="Binder M."/>
            <person name="Bloem J."/>
            <person name="Labutti K."/>
            <person name="Salamov A."/>
            <person name="Andreopoulos B."/>
            <person name="Baker S."/>
            <person name="Barry K."/>
            <person name="Bills G."/>
            <person name="Bluhm B."/>
            <person name="Cannon C."/>
            <person name="Castanera R."/>
            <person name="Culley D."/>
            <person name="Daum C."/>
            <person name="Ezra D."/>
            <person name="Gonzalez J."/>
            <person name="Henrissat B."/>
            <person name="Kuo A."/>
            <person name="Liang C."/>
            <person name="Lipzen A."/>
            <person name="Lutzoni F."/>
            <person name="Magnuson J."/>
            <person name="Mondo S."/>
            <person name="Nolan M."/>
            <person name="Ohm R."/>
            <person name="Pangilinan J."/>
            <person name="Park H.-J."/>
            <person name="Ramirez L."/>
            <person name="Alfaro M."/>
            <person name="Sun H."/>
            <person name="Tritt A."/>
            <person name="Yoshinaga Y."/>
            <person name="Zwiers L.-H."/>
            <person name="Turgeon B."/>
            <person name="Goodwin S."/>
            <person name="Spatafora J."/>
            <person name="Crous P."/>
            <person name="Grigoriev I."/>
        </authorList>
    </citation>
    <scope>NUCLEOTIDE SEQUENCE</scope>
    <source>
        <strain evidence="11">CBS 116005</strain>
    </source>
</reference>
<evidence type="ECO:0000256" key="2">
    <source>
        <dbReference type="ARBA" id="ARBA00004496"/>
    </source>
</evidence>
<gene>
    <name evidence="11" type="ORF">EJ03DRAFT_297336</name>
</gene>
<dbReference type="OrthoDB" id="1723750at2759"/>
<proteinExistence type="inferred from homology"/>
<dbReference type="InterPro" id="IPR029063">
    <property type="entry name" value="SAM-dependent_MTases_sf"/>
</dbReference>
<evidence type="ECO:0000256" key="7">
    <source>
        <dbReference type="ARBA" id="ARBA00022691"/>
    </source>
</evidence>
<dbReference type="EMBL" id="ML995862">
    <property type="protein sequence ID" value="KAF2767000.1"/>
    <property type="molecule type" value="Genomic_DNA"/>
</dbReference>
<evidence type="ECO:0000313" key="11">
    <source>
        <dbReference type="EMBL" id="KAF2767000.1"/>
    </source>
</evidence>
<evidence type="ECO:0000256" key="3">
    <source>
        <dbReference type="ARBA" id="ARBA00012533"/>
    </source>
</evidence>
<keyword evidence="12" id="KW-1185">Reference proteome</keyword>
<dbReference type="GO" id="GO:0005634">
    <property type="term" value="C:nucleus"/>
    <property type="evidence" value="ECO:0007669"/>
    <property type="project" value="UniProtKB-SubCell"/>
</dbReference>
<dbReference type="InterPro" id="IPR019410">
    <property type="entry name" value="Methyltransf_16"/>
</dbReference>
<dbReference type="PANTHER" id="PTHR14614">
    <property type="entry name" value="HEPATOCELLULAR CARCINOMA-ASSOCIATED ANTIGEN"/>
    <property type="match status" value="1"/>
</dbReference>
<name>A0A6G1L2T0_9PEZI</name>
<dbReference type="PANTHER" id="PTHR14614:SF39">
    <property type="entry name" value="HISTIDINE PROTEIN METHYLTRANSFERASE 1 HOMOLOG"/>
    <property type="match status" value="1"/>
</dbReference>
<sequence>MSFSFGFGSDDDAQEEIATEQRPNGQLSGETARIGNANVPVKELDLEELLTKLPDHISYSTIRIESPTGKIFHLAKRDLYDVKVQLLQEATPSNDAIIDQIEQADIRSGVYEGGFKTWECSLDLASLLLDRGPRKDIDELIRCDQIIELGAGSAIPTLVLFQHALANSLPITFTLADYNDSVLRLVTLPNILLTWLSTTSPTNLSTLQETGKSEIEITPDLIQNFKSSLQSHSITIRFLSGPWCSALADLIPASAPEMGTVILAAETIYSPESTKAFVELVCRLLKRVKMSKAMVAAKRMYFGVGGSVDGLKAGCREEGAVAYEIENHGVPGLDGGVGRALVEVQMY</sequence>
<dbReference type="GO" id="GO:0032259">
    <property type="term" value="P:methylation"/>
    <property type="evidence" value="ECO:0007669"/>
    <property type="project" value="UniProtKB-KW"/>
</dbReference>
<dbReference type="GO" id="GO:0018064">
    <property type="term" value="F:protein-L-histidine N-tele-methyltransferase activity"/>
    <property type="evidence" value="ECO:0007669"/>
    <property type="project" value="UniProtKB-EC"/>
</dbReference>
<keyword evidence="8" id="KW-0539">Nucleus</keyword>
<dbReference type="EC" id="2.1.1.85" evidence="3"/>
<comment type="subcellular location">
    <subcellularLocation>
        <location evidence="2">Cytoplasm</location>
    </subcellularLocation>
    <subcellularLocation>
        <location evidence="1">Nucleus</location>
    </subcellularLocation>
</comment>
<feature type="region of interest" description="Disordered" evidence="10">
    <location>
        <begin position="1"/>
        <end position="31"/>
    </location>
</feature>
<evidence type="ECO:0000256" key="10">
    <source>
        <dbReference type="SAM" id="MobiDB-lite"/>
    </source>
</evidence>
<evidence type="ECO:0000256" key="4">
    <source>
        <dbReference type="ARBA" id="ARBA00022490"/>
    </source>
</evidence>
<dbReference type="Gene3D" id="3.40.50.150">
    <property type="entry name" value="Vaccinia Virus protein VP39"/>
    <property type="match status" value="1"/>
</dbReference>
<evidence type="ECO:0000256" key="8">
    <source>
        <dbReference type="ARBA" id="ARBA00023242"/>
    </source>
</evidence>
<evidence type="ECO:0000313" key="12">
    <source>
        <dbReference type="Proteomes" id="UP000799436"/>
    </source>
</evidence>
<protein>
    <recommendedName>
        <fullName evidence="3">protein-histidine N-methyltransferase</fullName>
        <ecNumber evidence="3">2.1.1.85</ecNumber>
    </recommendedName>
</protein>
<keyword evidence="6" id="KW-0808">Transferase</keyword>
<keyword evidence="4" id="KW-0963">Cytoplasm</keyword>
<dbReference type="GO" id="GO:0005737">
    <property type="term" value="C:cytoplasm"/>
    <property type="evidence" value="ECO:0007669"/>
    <property type="project" value="UniProtKB-SubCell"/>
</dbReference>
<evidence type="ECO:0000256" key="5">
    <source>
        <dbReference type="ARBA" id="ARBA00022603"/>
    </source>
</evidence>